<sequence length="231" mass="27544">MSNKTTKQQNHEEFGKKILSAVPHLHPYVKHRLYIFETSGIIPRNMYKISGIIDDAILQYYETFEQEDVDSIELKLRLFRLTNERLDELQKNEEWHLNTLSTSKILKKELNQLEEKFKLDIDEDLIMDEELDDISYHQGEEQKERFLYDDAEQNIIKSLEINDLRSEMNTEKRKRLNKIYSWLPVETSNLIDLYVFGKLNYQEIGIVKNIDAGEVKKIITTVRKSFRKNLD</sequence>
<dbReference type="InterPro" id="IPR036388">
    <property type="entry name" value="WH-like_DNA-bd_sf"/>
</dbReference>
<gene>
    <name evidence="1" type="ORF">MQE35_00190</name>
</gene>
<name>A0A9E6ZL24_9FLAO</name>
<dbReference type="InterPro" id="IPR013324">
    <property type="entry name" value="RNA_pol_sigma_r3/r4-like"/>
</dbReference>
<dbReference type="Proteomes" id="UP000831290">
    <property type="component" value="Chromosome"/>
</dbReference>
<dbReference type="AlphaFoldDB" id="A0A9E6ZL24"/>
<dbReference type="RefSeq" id="WP_255843410.1">
    <property type="nucleotide sequence ID" value="NZ_CP094358.1"/>
</dbReference>
<accession>A0A9E6ZL24</accession>
<evidence type="ECO:0000313" key="2">
    <source>
        <dbReference type="Proteomes" id="UP000831290"/>
    </source>
</evidence>
<reference evidence="1" key="1">
    <citation type="submission" date="2022-03" db="EMBL/GenBank/DDBJ databases">
        <title>Description of Abyssus ytuae gen. nov., sp. nov., a novel member of the family Flavobacteriaceae isolated from the sediment of Mariana Trench.</title>
        <authorList>
            <person name="Zhang J."/>
            <person name="Xu X."/>
        </authorList>
    </citation>
    <scope>NUCLEOTIDE SEQUENCE</scope>
    <source>
        <strain evidence="1">MT3330</strain>
    </source>
</reference>
<organism evidence="1 2">
    <name type="scientific">Abyssalbus ytuae</name>
    <dbReference type="NCBI Taxonomy" id="2926907"/>
    <lineage>
        <taxon>Bacteria</taxon>
        <taxon>Pseudomonadati</taxon>
        <taxon>Bacteroidota</taxon>
        <taxon>Flavobacteriia</taxon>
        <taxon>Flavobacteriales</taxon>
        <taxon>Flavobacteriaceae</taxon>
        <taxon>Abyssalbus</taxon>
    </lineage>
</organism>
<keyword evidence="2" id="KW-1185">Reference proteome</keyword>
<dbReference type="SUPFAM" id="SSF88659">
    <property type="entry name" value="Sigma3 and sigma4 domains of RNA polymerase sigma factors"/>
    <property type="match status" value="1"/>
</dbReference>
<dbReference type="Gene3D" id="1.10.10.10">
    <property type="entry name" value="Winged helix-like DNA-binding domain superfamily/Winged helix DNA-binding domain"/>
    <property type="match status" value="1"/>
</dbReference>
<dbReference type="KEGG" id="fbm:MQE35_00190"/>
<evidence type="ECO:0000313" key="1">
    <source>
        <dbReference type="EMBL" id="UOB17732.1"/>
    </source>
</evidence>
<protein>
    <submittedName>
        <fullName evidence="1">Uncharacterized protein</fullName>
    </submittedName>
</protein>
<proteinExistence type="predicted"/>
<dbReference type="EMBL" id="CP094358">
    <property type="protein sequence ID" value="UOB17732.1"/>
    <property type="molecule type" value="Genomic_DNA"/>
</dbReference>